<dbReference type="AlphaFoldDB" id="A0A2M6XCC4"/>
<sequence>MENEAPDKSIEQAERRKIGLYNNGYSIAAHEIGHALVVDSIFKERRHYEFKVEVIPVVNWRNPKDQMGFYGGNSRIRLITLSDQLPVNEEQEKLFASSGVAACRVIGRNENFQPQAPGNDEKVFTHKGKFDSEEAERYVALATKILEPNKEIIDTAAKKIAKQISETTKPFILDEQRLREFLRPEMG</sequence>
<gene>
    <name evidence="1" type="ORF">COT44_03895</name>
</gene>
<comment type="caution">
    <text evidence="1">The sequence shown here is derived from an EMBL/GenBank/DDBJ whole genome shotgun (WGS) entry which is preliminary data.</text>
</comment>
<protein>
    <recommendedName>
        <fullName evidence="3">Peptidase M41 domain-containing protein</fullName>
    </recommendedName>
</protein>
<proteinExistence type="predicted"/>
<evidence type="ECO:0000313" key="2">
    <source>
        <dbReference type="Proteomes" id="UP000228996"/>
    </source>
</evidence>
<name>A0A2M6XCC4_9BACT</name>
<accession>A0A2M6XCC4</accession>
<evidence type="ECO:0008006" key="3">
    <source>
        <dbReference type="Google" id="ProtNLM"/>
    </source>
</evidence>
<organism evidence="1 2">
    <name type="scientific">Candidatus Shapirobacteria bacterium CG08_land_8_20_14_0_20_39_18</name>
    <dbReference type="NCBI Taxonomy" id="1974883"/>
    <lineage>
        <taxon>Bacteria</taxon>
        <taxon>Candidatus Shapironibacteriota</taxon>
    </lineage>
</organism>
<dbReference type="Proteomes" id="UP000228996">
    <property type="component" value="Unassembled WGS sequence"/>
</dbReference>
<evidence type="ECO:0000313" key="1">
    <source>
        <dbReference type="EMBL" id="PIU03335.1"/>
    </source>
</evidence>
<dbReference type="EMBL" id="PEYO01000018">
    <property type="protein sequence ID" value="PIU03335.1"/>
    <property type="molecule type" value="Genomic_DNA"/>
</dbReference>
<reference evidence="2" key="1">
    <citation type="submission" date="2017-09" db="EMBL/GenBank/DDBJ databases">
        <title>Depth-based differentiation of microbial function through sediment-hosted aquifers and enrichment of novel symbionts in the deep terrestrial subsurface.</title>
        <authorList>
            <person name="Probst A.J."/>
            <person name="Ladd B."/>
            <person name="Jarett J.K."/>
            <person name="Geller-Mcgrath D.E."/>
            <person name="Sieber C.M.K."/>
            <person name="Emerson J.B."/>
            <person name="Anantharaman K."/>
            <person name="Thomas B.C."/>
            <person name="Malmstrom R."/>
            <person name="Stieglmeier M."/>
            <person name="Klingl A."/>
            <person name="Woyke T."/>
            <person name="Ryan C.M."/>
            <person name="Banfield J.F."/>
        </authorList>
    </citation>
    <scope>NUCLEOTIDE SEQUENCE [LARGE SCALE GENOMIC DNA]</scope>
</reference>